<evidence type="ECO:0000313" key="3">
    <source>
        <dbReference type="Proteomes" id="UP000467841"/>
    </source>
</evidence>
<feature type="domain" description="F-box" evidence="1">
    <location>
        <begin position="7"/>
        <end position="48"/>
    </location>
</feature>
<dbReference type="InterPro" id="IPR036047">
    <property type="entry name" value="F-box-like_dom_sf"/>
</dbReference>
<organism evidence="2 3">
    <name type="scientific">Microthlaspi erraticum</name>
    <dbReference type="NCBI Taxonomy" id="1685480"/>
    <lineage>
        <taxon>Eukaryota</taxon>
        <taxon>Viridiplantae</taxon>
        <taxon>Streptophyta</taxon>
        <taxon>Embryophyta</taxon>
        <taxon>Tracheophyta</taxon>
        <taxon>Spermatophyta</taxon>
        <taxon>Magnoliopsida</taxon>
        <taxon>eudicotyledons</taxon>
        <taxon>Gunneridae</taxon>
        <taxon>Pentapetalae</taxon>
        <taxon>rosids</taxon>
        <taxon>malvids</taxon>
        <taxon>Brassicales</taxon>
        <taxon>Brassicaceae</taxon>
        <taxon>Coluteocarpeae</taxon>
        <taxon>Microthlaspi</taxon>
    </lineage>
</organism>
<keyword evidence="3" id="KW-1185">Reference proteome</keyword>
<evidence type="ECO:0000313" key="2">
    <source>
        <dbReference type="EMBL" id="CAA7017442.1"/>
    </source>
</evidence>
<dbReference type="AlphaFoldDB" id="A0A6D2HW88"/>
<dbReference type="PANTHER" id="PTHR32212">
    <property type="entry name" value="CYCLIN-LIKE F-BOX"/>
    <property type="match status" value="1"/>
</dbReference>
<name>A0A6D2HW88_9BRAS</name>
<dbReference type="Pfam" id="PF00646">
    <property type="entry name" value="F-box"/>
    <property type="match status" value="1"/>
</dbReference>
<protein>
    <recommendedName>
        <fullName evidence="1">F-box domain-containing protein</fullName>
    </recommendedName>
</protein>
<accession>A0A6D2HW88</accession>
<dbReference type="Proteomes" id="UP000467841">
    <property type="component" value="Unassembled WGS sequence"/>
</dbReference>
<dbReference type="OrthoDB" id="1113691at2759"/>
<proteinExistence type="predicted"/>
<gene>
    <name evidence="2" type="ORF">MERR_LOCUS4677</name>
</gene>
<dbReference type="EMBL" id="CACVBM020000332">
    <property type="protein sequence ID" value="CAA7017442.1"/>
    <property type="molecule type" value="Genomic_DNA"/>
</dbReference>
<dbReference type="PANTHER" id="PTHR32212:SF461">
    <property type="entry name" value="F-BOX DOMAIN-CONTAINING PROTEIN"/>
    <property type="match status" value="1"/>
</dbReference>
<dbReference type="InterPro" id="IPR001810">
    <property type="entry name" value="F-box_dom"/>
</dbReference>
<dbReference type="SUPFAM" id="SSF81383">
    <property type="entry name" value="F-box domain"/>
    <property type="match status" value="1"/>
</dbReference>
<evidence type="ECO:0000259" key="1">
    <source>
        <dbReference type="SMART" id="SM00256"/>
    </source>
</evidence>
<dbReference type="SMART" id="SM00256">
    <property type="entry name" value="FBOX"/>
    <property type="match status" value="1"/>
</dbReference>
<dbReference type="CDD" id="cd22160">
    <property type="entry name" value="F-box_AtFBL13-like"/>
    <property type="match status" value="1"/>
</dbReference>
<dbReference type="InterPro" id="IPR053781">
    <property type="entry name" value="F-box_AtFBL13-like"/>
</dbReference>
<comment type="caution">
    <text evidence="2">The sequence shown here is derived from an EMBL/GenBank/DDBJ whole genome shotgun (WGS) entry which is preliminary data.</text>
</comment>
<reference evidence="2" key="1">
    <citation type="submission" date="2020-01" db="EMBL/GenBank/DDBJ databases">
        <authorList>
            <person name="Mishra B."/>
        </authorList>
    </citation>
    <scope>NUCLEOTIDE SEQUENCE [LARGE SCALE GENOMIC DNA]</scope>
</reference>
<sequence length="99" mass="11813">MDFISSMPDDILHHILSFTPIKLAIITSALSRRWRHVWCETPCLDFDRYDGAREINQTLNSYRAQKIMSFDLSLPECFPEPQIDSWIEFAMSRMWRRCL</sequence>
<dbReference type="Gene3D" id="1.20.1280.50">
    <property type="match status" value="1"/>
</dbReference>